<feature type="domain" description="Chemotaxis phosphatase CheX-like" evidence="2">
    <location>
        <begin position="41"/>
        <end position="137"/>
    </location>
</feature>
<keyword evidence="1" id="KW-0145">Chemotaxis</keyword>
<evidence type="ECO:0000256" key="1">
    <source>
        <dbReference type="ARBA" id="ARBA00022500"/>
    </source>
</evidence>
<dbReference type="InterPro" id="IPR038756">
    <property type="entry name" value="CheX-like"/>
</dbReference>
<dbReference type="CDD" id="cd17906">
    <property type="entry name" value="CheX"/>
    <property type="match status" value="1"/>
</dbReference>
<dbReference type="InterPro" id="IPR028051">
    <property type="entry name" value="CheX-like_dom"/>
</dbReference>
<accession>A0A1S7LH90</accession>
<protein>
    <submittedName>
        <fullName evidence="3">Putative Inhibitor of MCP methylation-like protein</fullName>
    </submittedName>
</protein>
<dbReference type="PANTHER" id="PTHR39452:SF1">
    <property type="entry name" value="CHEY-P PHOSPHATASE CHEX"/>
    <property type="match status" value="1"/>
</dbReference>
<dbReference type="EMBL" id="LO017727">
    <property type="protein sequence ID" value="CRH05439.1"/>
    <property type="molecule type" value="Genomic_DNA"/>
</dbReference>
<dbReference type="AlphaFoldDB" id="A0A1S7LH90"/>
<dbReference type="Pfam" id="PF13690">
    <property type="entry name" value="CheX"/>
    <property type="match status" value="1"/>
</dbReference>
<dbReference type="SUPFAM" id="SSF103039">
    <property type="entry name" value="CheC-like"/>
    <property type="match status" value="1"/>
</dbReference>
<gene>
    <name evidence="3" type="ORF">MAGMO_1246</name>
</gene>
<sequence>MAEPFIEALREAVQEIAESMLFVEVEQKDCRHDKSPMTVDISAILGYSENLRGSFALSAPTDGAISLASALLGEPREELDGELQDAYSEMANMLAGGVQSRMEAQFGAIKMSTPMLIQGHGHQVGSEASFQCVSHDFSLDGKAFCVHIFYHPDELEKLA</sequence>
<evidence type="ECO:0000313" key="3">
    <source>
        <dbReference type="EMBL" id="CRH05439.1"/>
    </source>
</evidence>
<dbReference type="GO" id="GO:0006935">
    <property type="term" value="P:chemotaxis"/>
    <property type="evidence" value="ECO:0007669"/>
    <property type="project" value="UniProtKB-KW"/>
</dbReference>
<dbReference type="InterPro" id="IPR028976">
    <property type="entry name" value="CheC-like_sf"/>
</dbReference>
<dbReference type="PANTHER" id="PTHR39452">
    <property type="entry name" value="CHEY-P PHOSPHATASE CHEX"/>
    <property type="match status" value="1"/>
</dbReference>
<proteinExistence type="predicted"/>
<organism evidence="3">
    <name type="scientific">Magnetococcus massalia (strain MO-1)</name>
    <dbReference type="NCBI Taxonomy" id="451514"/>
    <lineage>
        <taxon>Bacteria</taxon>
        <taxon>Pseudomonadati</taxon>
        <taxon>Pseudomonadota</taxon>
        <taxon>Magnetococcia</taxon>
        <taxon>Magnetococcales</taxon>
        <taxon>Magnetococcaceae</taxon>
        <taxon>Magnetococcus</taxon>
    </lineage>
</organism>
<name>A0A1S7LH90_MAGMO</name>
<evidence type="ECO:0000259" key="2">
    <source>
        <dbReference type="Pfam" id="PF13690"/>
    </source>
</evidence>
<reference evidence="3" key="1">
    <citation type="submission" date="2015-04" db="EMBL/GenBank/DDBJ databases">
        <authorList>
            <person name="Syromyatnikov M.Y."/>
            <person name="Popov V.N."/>
        </authorList>
    </citation>
    <scope>NUCLEOTIDE SEQUENCE</scope>
    <source>
        <strain evidence="3">MO-1</strain>
    </source>
</reference>
<dbReference type="Gene3D" id="3.40.1550.10">
    <property type="entry name" value="CheC-like"/>
    <property type="match status" value="1"/>
</dbReference>